<proteinExistence type="predicted"/>
<reference evidence="1 2" key="2">
    <citation type="journal article" date="2022" name="Mol. Ecol. Resour.">
        <title>The genomes of chicory, endive, great burdock and yacon provide insights into Asteraceae paleo-polyploidization history and plant inulin production.</title>
        <authorList>
            <person name="Fan W."/>
            <person name="Wang S."/>
            <person name="Wang H."/>
            <person name="Wang A."/>
            <person name="Jiang F."/>
            <person name="Liu H."/>
            <person name="Zhao H."/>
            <person name="Xu D."/>
            <person name="Zhang Y."/>
        </authorList>
    </citation>
    <scope>NUCLEOTIDE SEQUENCE [LARGE SCALE GENOMIC DNA]</scope>
    <source>
        <strain evidence="2">cv. Punajuju</strain>
        <tissue evidence="1">Leaves</tissue>
    </source>
</reference>
<dbReference type="EMBL" id="CM042010">
    <property type="protein sequence ID" value="KAI3781236.1"/>
    <property type="molecule type" value="Genomic_DNA"/>
</dbReference>
<accession>A0ACB9GDE2</accession>
<comment type="caution">
    <text evidence="1">The sequence shown here is derived from an EMBL/GenBank/DDBJ whole genome shotgun (WGS) entry which is preliminary data.</text>
</comment>
<dbReference type="Proteomes" id="UP001055811">
    <property type="component" value="Linkage Group LG02"/>
</dbReference>
<evidence type="ECO:0000313" key="1">
    <source>
        <dbReference type="EMBL" id="KAI3781236.1"/>
    </source>
</evidence>
<reference evidence="2" key="1">
    <citation type="journal article" date="2022" name="Mol. Ecol. Resour.">
        <title>The genomes of chicory, endive, great burdock and yacon provide insights into Asteraceae palaeo-polyploidization history and plant inulin production.</title>
        <authorList>
            <person name="Fan W."/>
            <person name="Wang S."/>
            <person name="Wang H."/>
            <person name="Wang A."/>
            <person name="Jiang F."/>
            <person name="Liu H."/>
            <person name="Zhao H."/>
            <person name="Xu D."/>
            <person name="Zhang Y."/>
        </authorList>
    </citation>
    <scope>NUCLEOTIDE SEQUENCE [LARGE SCALE GENOMIC DNA]</scope>
    <source>
        <strain evidence="2">cv. Punajuju</strain>
    </source>
</reference>
<name>A0ACB9GDE2_CICIN</name>
<protein>
    <submittedName>
        <fullName evidence="1">Uncharacterized protein</fullName>
    </submittedName>
</protein>
<keyword evidence="2" id="KW-1185">Reference proteome</keyword>
<sequence>MLQGARDPTMSFADVVKGEKYNRLTKSKNEENVSGDDFLKIDEKKNQSKRISVTSTETQEKTMELKGKVRVTEVDGILFQPYSKAAEHKIPGTLNDDEVKIDDDSEDGDSVEVDDVQSSDEEQFMSSEDGTQAGFSDEEDEDFEVADDEESVVHDTFFEETVKGLSTHEGENEYKMGPLFEFKDANASGDHFTPKKLVEKDLDKEIRPVPCASGGPNMSDFQNTSSNARFIHVFPLLSQHVFRGTAVPTAPSFPILPLILSATSHYSFTAFFIPRPSSTTFKRDKYGSVEVYCESDTRRFTSRWRNEKSQLVSELSGFIDFLFCLIFGFRNWVIDGLSMAKITKSIKGANLLFMTRQGRVEELRDLHSSMKLEAAISRNFAHGGLGIQWMITIEVSKVGATISQNSVLEGSMSRMQYVNHVDMRIKNEELKSIRESVDAEKKSLEDHLLNIHMEEATSLKSVKLVQMLGSESGQNHLDLSRRNKIVKLLEMIVMAALMFLGKEDDGEGVENG</sequence>
<organism evidence="1 2">
    <name type="scientific">Cichorium intybus</name>
    <name type="common">Chicory</name>
    <dbReference type="NCBI Taxonomy" id="13427"/>
    <lineage>
        <taxon>Eukaryota</taxon>
        <taxon>Viridiplantae</taxon>
        <taxon>Streptophyta</taxon>
        <taxon>Embryophyta</taxon>
        <taxon>Tracheophyta</taxon>
        <taxon>Spermatophyta</taxon>
        <taxon>Magnoliopsida</taxon>
        <taxon>eudicotyledons</taxon>
        <taxon>Gunneridae</taxon>
        <taxon>Pentapetalae</taxon>
        <taxon>asterids</taxon>
        <taxon>campanulids</taxon>
        <taxon>Asterales</taxon>
        <taxon>Asteraceae</taxon>
        <taxon>Cichorioideae</taxon>
        <taxon>Cichorieae</taxon>
        <taxon>Cichoriinae</taxon>
        <taxon>Cichorium</taxon>
    </lineage>
</organism>
<gene>
    <name evidence="1" type="ORF">L2E82_11245</name>
</gene>
<evidence type="ECO:0000313" key="2">
    <source>
        <dbReference type="Proteomes" id="UP001055811"/>
    </source>
</evidence>